<dbReference type="InterPro" id="IPR019405">
    <property type="entry name" value="Lactonase_7-beta_prop"/>
</dbReference>
<dbReference type="PATRIC" id="fig|1279009.4.peg.2920"/>
<sequence length="397" mass="42224">MTCKTLFVALLPALLMAACSSAPQETAAPETTAMNTAPSAQAYRLLVGTYTSGKSEGIYVFALDAQNGTLSPLDTARGVSNPSFLKASPDGRHLYAVNEHSGDQEGMVSAFRWENGSGRLDFLNQQPSGGGDPCYLNVSPDGRHLLVANYTGGSIGVLPIEGEGRLGAPVQVVQHQGSSQNKERQEKPHVHSVVLSPNGQHLLAGDLGTDKINLYTFSGRAEQPLTPADPPFVAVEAGTGPRHLIFGPSGQYVYLVQELSGSMAVYRWNEGTPELMQTISMTAPDFTGKVSGAEVRISPDGRFLYASNRGDANEIVIYAINAADGSLSLVGRQPSGGKTPRNFVIDPSGRWLLVAHQDSDSIVVFARDAESGKLRATDTKIEVSKPVYLLLLPAENS</sequence>
<comment type="caution">
    <text evidence="4">The sequence shown here is derived from an EMBL/GenBank/DDBJ whole genome shotgun (WGS) entry which is preliminary data.</text>
</comment>
<organism evidence="4 5">
    <name type="scientific">Cesiribacter andamanensis AMV16</name>
    <dbReference type="NCBI Taxonomy" id="1279009"/>
    <lineage>
        <taxon>Bacteria</taxon>
        <taxon>Pseudomonadati</taxon>
        <taxon>Bacteroidota</taxon>
        <taxon>Cytophagia</taxon>
        <taxon>Cytophagales</taxon>
        <taxon>Cesiribacteraceae</taxon>
        <taxon>Cesiribacter</taxon>
    </lineage>
</organism>
<dbReference type="EMBL" id="AODQ01000079">
    <property type="protein sequence ID" value="EMR01990.1"/>
    <property type="molecule type" value="Genomic_DNA"/>
</dbReference>
<dbReference type="SUPFAM" id="SSF51004">
    <property type="entry name" value="C-terminal (heme d1) domain of cytochrome cd1-nitrite reductase"/>
    <property type="match status" value="1"/>
</dbReference>
<keyword evidence="5" id="KW-1185">Reference proteome</keyword>
<keyword evidence="2" id="KW-0313">Glucose metabolism</keyword>
<dbReference type="InterPro" id="IPR011048">
    <property type="entry name" value="Haem_d1_sf"/>
</dbReference>
<keyword evidence="2" id="KW-0119">Carbohydrate metabolism</keyword>
<evidence type="ECO:0000313" key="4">
    <source>
        <dbReference type="EMBL" id="EMR01990.1"/>
    </source>
</evidence>
<dbReference type="FunFam" id="2.130.10.10:FF:000306">
    <property type="entry name" value="3-carboxymuconate cyclase"/>
    <property type="match status" value="1"/>
</dbReference>
<feature type="signal peptide" evidence="3">
    <location>
        <begin position="1"/>
        <end position="27"/>
    </location>
</feature>
<accession>M7NJL5</accession>
<evidence type="ECO:0008006" key="6">
    <source>
        <dbReference type="Google" id="ProtNLM"/>
    </source>
</evidence>
<dbReference type="GO" id="GO:0005829">
    <property type="term" value="C:cytosol"/>
    <property type="evidence" value="ECO:0007669"/>
    <property type="project" value="TreeGrafter"/>
</dbReference>
<dbReference type="GO" id="GO:0006006">
    <property type="term" value="P:glucose metabolic process"/>
    <property type="evidence" value="ECO:0007669"/>
    <property type="project" value="UniProtKB-KW"/>
</dbReference>
<dbReference type="GO" id="GO:0017057">
    <property type="term" value="F:6-phosphogluconolactonase activity"/>
    <property type="evidence" value="ECO:0007669"/>
    <property type="project" value="TreeGrafter"/>
</dbReference>
<evidence type="ECO:0000256" key="2">
    <source>
        <dbReference type="ARBA" id="ARBA00022526"/>
    </source>
</evidence>
<comment type="similarity">
    <text evidence="1">Belongs to the cycloisomerase 2 family.</text>
</comment>
<dbReference type="eggNOG" id="COG2706">
    <property type="taxonomic scope" value="Bacteria"/>
</dbReference>
<evidence type="ECO:0000313" key="5">
    <source>
        <dbReference type="Proteomes" id="UP000011910"/>
    </source>
</evidence>
<feature type="chain" id="PRO_5004082300" description="6-phosphogluconolactonase" evidence="3">
    <location>
        <begin position="28"/>
        <end position="397"/>
    </location>
</feature>
<dbReference type="Gene3D" id="2.130.10.10">
    <property type="entry name" value="YVTN repeat-like/Quinoprotein amine dehydrogenase"/>
    <property type="match status" value="1"/>
</dbReference>
<dbReference type="Proteomes" id="UP000011910">
    <property type="component" value="Unassembled WGS sequence"/>
</dbReference>
<dbReference type="PANTHER" id="PTHR30344:SF1">
    <property type="entry name" value="6-PHOSPHOGLUCONOLACTONASE"/>
    <property type="match status" value="1"/>
</dbReference>
<name>M7NJL5_9BACT</name>
<dbReference type="PANTHER" id="PTHR30344">
    <property type="entry name" value="6-PHOSPHOGLUCONOLACTONASE-RELATED"/>
    <property type="match status" value="1"/>
</dbReference>
<proteinExistence type="inferred from homology"/>
<evidence type="ECO:0000256" key="3">
    <source>
        <dbReference type="SAM" id="SignalP"/>
    </source>
</evidence>
<dbReference type="STRING" id="1279009.ADICEAN_02882"/>
<dbReference type="AlphaFoldDB" id="M7NJL5"/>
<dbReference type="RefSeq" id="WP_009196269.1">
    <property type="nucleotide sequence ID" value="NZ_AODQ01000079.1"/>
</dbReference>
<dbReference type="Pfam" id="PF10282">
    <property type="entry name" value="Lactonase"/>
    <property type="match status" value="1"/>
</dbReference>
<dbReference type="InterPro" id="IPR050282">
    <property type="entry name" value="Cycloisomerase_2"/>
</dbReference>
<gene>
    <name evidence="4" type="ORF">ADICEAN_02882</name>
</gene>
<dbReference type="InterPro" id="IPR015943">
    <property type="entry name" value="WD40/YVTN_repeat-like_dom_sf"/>
</dbReference>
<reference evidence="4 5" key="1">
    <citation type="journal article" date="2013" name="Genome Announc.">
        <title>Draft Genome Sequence of Cesiribacter andamanensis Strain AMV16T, Isolated from a Soil Sample from a Mud Volcano in the Andaman Islands, India.</title>
        <authorList>
            <person name="Shivaji S."/>
            <person name="Ara S."/>
            <person name="Begum Z."/>
            <person name="Srinivas T.N."/>
            <person name="Singh A."/>
            <person name="Kumar Pinnaka A."/>
        </authorList>
    </citation>
    <scope>NUCLEOTIDE SEQUENCE [LARGE SCALE GENOMIC DNA]</scope>
    <source>
        <strain evidence="4 5">AMV16</strain>
    </source>
</reference>
<dbReference type="PROSITE" id="PS51257">
    <property type="entry name" value="PROKAR_LIPOPROTEIN"/>
    <property type="match status" value="1"/>
</dbReference>
<keyword evidence="3" id="KW-0732">Signal</keyword>
<evidence type="ECO:0000256" key="1">
    <source>
        <dbReference type="ARBA" id="ARBA00005564"/>
    </source>
</evidence>
<protein>
    <recommendedName>
        <fullName evidence="6">6-phosphogluconolactonase</fullName>
    </recommendedName>
</protein>